<feature type="transmembrane region" description="Helical" evidence="6">
    <location>
        <begin position="295"/>
        <end position="320"/>
    </location>
</feature>
<feature type="transmembrane region" description="Helical" evidence="6">
    <location>
        <begin position="213"/>
        <end position="241"/>
    </location>
</feature>
<dbReference type="InterPro" id="IPR037272">
    <property type="entry name" value="SNS_sf"/>
</dbReference>
<dbReference type="AlphaFoldDB" id="A0A371RKT1"/>
<evidence type="ECO:0000313" key="8">
    <source>
        <dbReference type="Proteomes" id="UP000264589"/>
    </source>
</evidence>
<dbReference type="InterPro" id="IPR047218">
    <property type="entry name" value="YocR/YhdH-like"/>
</dbReference>
<dbReference type="PANTHER" id="PTHR42948:SF1">
    <property type="entry name" value="TRANSPORTER"/>
    <property type="match status" value="1"/>
</dbReference>
<dbReference type="SUPFAM" id="SSF161070">
    <property type="entry name" value="SNF-like"/>
    <property type="match status" value="1"/>
</dbReference>
<accession>A0A371RKT1</accession>
<comment type="caution">
    <text evidence="7">The sequence shown here is derived from an EMBL/GenBank/DDBJ whole genome shotgun (WGS) entry which is preliminary data.</text>
</comment>
<feature type="transmembrane region" description="Helical" evidence="6">
    <location>
        <begin position="261"/>
        <end position="283"/>
    </location>
</feature>
<evidence type="ECO:0000256" key="3">
    <source>
        <dbReference type="ARBA" id="ARBA00022692"/>
    </source>
</evidence>
<feature type="transmembrane region" description="Helical" evidence="6">
    <location>
        <begin position="29"/>
        <end position="50"/>
    </location>
</feature>
<dbReference type="GO" id="GO:0016020">
    <property type="term" value="C:membrane"/>
    <property type="evidence" value="ECO:0007669"/>
    <property type="project" value="UniProtKB-SubCell"/>
</dbReference>
<dbReference type="PROSITE" id="PS50267">
    <property type="entry name" value="NA_NEUROTRAN_SYMP_3"/>
    <property type="match status" value="1"/>
</dbReference>
<dbReference type="CDD" id="cd10336">
    <property type="entry name" value="SLC6sbd_Tyt1-Like"/>
    <property type="match status" value="1"/>
</dbReference>
<evidence type="ECO:0000256" key="2">
    <source>
        <dbReference type="ARBA" id="ARBA00022448"/>
    </source>
</evidence>
<evidence type="ECO:0000256" key="1">
    <source>
        <dbReference type="ARBA" id="ARBA00004141"/>
    </source>
</evidence>
<evidence type="ECO:0000256" key="6">
    <source>
        <dbReference type="SAM" id="Phobius"/>
    </source>
</evidence>
<proteinExistence type="predicted"/>
<protein>
    <submittedName>
        <fullName evidence="7">Sodium-dependent transporter</fullName>
    </submittedName>
</protein>
<feature type="transmembrane region" description="Helical" evidence="6">
    <location>
        <begin position="340"/>
        <end position="368"/>
    </location>
</feature>
<feature type="transmembrane region" description="Helical" evidence="6">
    <location>
        <begin position="389"/>
        <end position="408"/>
    </location>
</feature>
<keyword evidence="5 6" id="KW-0472">Membrane</keyword>
<comment type="subcellular location">
    <subcellularLocation>
        <location evidence="1">Membrane</location>
        <topology evidence="1">Multi-pass membrane protein</topology>
    </subcellularLocation>
</comment>
<dbReference type="InterPro" id="IPR000175">
    <property type="entry name" value="Na/ntran_symport"/>
</dbReference>
<dbReference type="EMBL" id="QUQO01000001">
    <property type="protein sequence ID" value="RFB06069.1"/>
    <property type="molecule type" value="Genomic_DNA"/>
</dbReference>
<keyword evidence="2" id="KW-0813">Transport</keyword>
<feature type="transmembrane region" description="Helical" evidence="6">
    <location>
        <begin position="489"/>
        <end position="509"/>
    </location>
</feature>
<dbReference type="NCBIfam" id="NF037979">
    <property type="entry name" value="Na_transp"/>
    <property type="match status" value="1"/>
</dbReference>
<dbReference type="PRINTS" id="PR00176">
    <property type="entry name" value="NANEUSMPORT"/>
</dbReference>
<evidence type="ECO:0000313" key="7">
    <source>
        <dbReference type="EMBL" id="RFB06069.1"/>
    </source>
</evidence>
<keyword evidence="4 6" id="KW-1133">Transmembrane helix</keyword>
<sequence length="510" mass="53900">MFRGIKRAEGHKMAVSGSANPQEHWSGRAAFILAAVGSAVGLGNLVRFPYVAGETGGGAFVLFYLVCILFIGLPVLCAELMIGRRGGGSAVAAIARLSKSEGKSGIWTIVGWLGMISTFLILTFYSVLAGWVLHFVLLSIGDLAGAIGENGLGAISSPAFEAMSKDDISSQLGELLTQPVRMIIMHGIFIIVTIAIVMRGIKGGIEVAAKVLMPIFFILLLALTVSSLINGDAGAGFAFLFQPDFEKFGAALSDGSILLDAIGQAFFSLSLGSAMMITYGLYLSREDQIPGAARAVAFADTSVALIAGLAIFPIVFAAGLNEAAGFSLLFNSLPLAFHQLPFGGIFAIAFFIMTLFAALTSSIALLEVTVAIADGDVDVDPAKRDRRRVQGAIVIGLIAFGIGVANALSQVSGVETFFNTWHPLDFIPLFEGLVLLDLIDQLTANILLPLGGFLTAIFAGWVVSGSAAREELNFNSERTFKIWRFLCRWVCPLFVGLVLVYAAIIAPMLG</sequence>
<feature type="transmembrane region" description="Helical" evidence="6">
    <location>
        <begin position="446"/>
        <end position="468"/>
    </location>
</feature>
<evidence type="ECO:0000256" key="5">
    <source>
        <dbReference type="ARBA" id="ARBA00023136"/>
    </source>
</evidence>
<dbReference type="PANTHER" id="PTHR42948">
    <property type="entry name" value="TRANSPORTER"/>
    <property type="match status" value="1"/>
</dbReference>
<feature type="transmembrane region" description="Helical" evidence="6">
    <location>
        <begin position="62"/>
        <end position="83"/>
    </location>
</feature>
<feature type="transmembrane region" description="Helical" evidence="6">
    <location>
        <begin position="104"/>
        <end position="128"/>
    </location>
</feature>
<feature type="transmembrane region" description="Helical" evidence="6">
    <location>
        <begin position="183"/>
        <end position="201"/>
    </location>
</feature>
<evidence type="ECO:0000256" key="4">
    <source>
        <dbReference type="ARBA" id="ARBA00022989"/>
    </source>
</evidence>
<dbReference type="Pfam" id="PF00209">
    <property type="entry name" value="SNF"/>
    <property type="match status" value="2"/>
</dbReference>
<name>A0A371RKT1_9PROT</name>
<dbReference type="InParanoid" id="A0A371RKT1"/>
<gene>
    <name evidence="7" type="ORF">DX908_12830</name>
</gene>
<keyword evidence="8" id="KW-1185">Reference proteome</keyword>
<reference evidence="7 8" key="1">
    <citation type="submission" date="2018-08" db="EMBL/GenBank/DDBJ databases">
        <title>Parvularcula sp. SM1705, isolated from surface water of the South Sea China.</title>
        <authorList>
            <person name="Sun L."/>
        </authorList>
    </citation>
    <scope>NUCLEOTIDE SEQUENCE [LARGE SCALE GENOMIC DNA]</scope>
    <source>
        <strain evidence="7 8">SM1705</strain>
    </source>
</reference>
<organism evidence="7 8">
    <name type="scientific">Parvularcula marina</name>
    <dbReference type="NCBI Taxonomy" id="2292771"/>
    <lineage>
        <taxon>Bacteria</taxon>
        <taxon>Pseudomonadati</taxon>
        <taxon>Pseudomonadota</taxon>
        <taxon>Alphaproteobacteria</taxon>
        <taxon>Parvularculales</taxon>
        <taxon>Parvularculaceae</taxon>
        <taxon>Parvularcula</taxon>
    </lineage>
</organism>
<keyword evidence="3 6" id="KW-0812">Transmembrane</keyword>
<dbReference type="Proteomes" id="UP000264589">
    <property type="component" value="Unassembled WGS sequence"/>
</dbReference>